<dbReference type="EMBL" id="LXHQ01000042">
    <property type="protein sequence ID" value="OAV23564.1"/>
    <property type="molecule type" value="Genomic_DNA"/>
</dbReference>
<name>A0AB36DM14_MORCA</name>
<protein>
    <submittedName>
        <fullName evidence="2">Uncharacterized protein</fullName>
    </submittedName>
</protein>
<reference evidence="2 3" key="1">
    <citation type="journal article" date="2016" name="Genome Biol. Evol.">
        <title>Comparative Genomic Analyses of the Moraxella catarrhalis Serosensitive and Seroresistant Lineages Demonstrate Their Independent Evolution.</title>
        <authorList>
            <person name="Earl J.P."/>
            <person name="de Vries S.P."/>
            <person name="Ahmed A."/>
            <person name="Powell E."/>
            <person name="Schultz M.P."/>
            <person name="Hermans P.W."/>
            <person name="Hill D.J."/>
            <person name="Zhou Z."/>
            <person name="Constantinidou C.I."/>
            <person name="Hu F.Z."/>
            <person name="Bootsma H.J."/>
            <person name="Ehrlich G.D."/>
        </authorList>
    </citation>
    <scope>NUCLEOTIDE SEQUENCE [LARGE SCALE GENOMIC DNA]</scope>
    <source>
        <strain evidence="2 3">F23</strain>
    </source>
</reference>
<keyword evidence="1" id="KW-0472">Membrane</keyword>
<accession>A0AB36DM14</accession>
<organism evidence="2 3">
    <name type="scientific">Moraxella catarrhalis</name>
    <name type="common">Branhamella catarrhalis</name>
    <dbReference type="NCBI Taxonomy" id="480"/>
    <lineage>
        <taxon>Bacteria</taxon>
        <taxon>Pseudomonadati</taxon>
        <taxon>Pseudomonadota</taxon>
        <taxon>Gammaproteobacteria</taxon>
        <taxon>Moraxellales</taxon>
        <taxon>Moraxellaceae</taxon>
        <taxon>Moraxella</taxon>
    </lineage>
</organism>
<dbReference type="AlphaFoldDB" id="A0AB36DM14"/>
<evidence type="ECO:0000313" key="2">
    <source>
        <dbReference type="EMBL" id="OAV23564.1"/>
    </source>
</evidence>
<comment type="caution">
    <text evidence="2">The sequence shown here is derived from an EMBL/GenBank/DDBJ whole genome shotgun (WGS) entry which is preliminary data.</text>
</comment>
<evidence type="ECO:0000313" key="3">
    <source>
        <dbReference type="Proteomes" id="UP000078295"/>
    </source>
</evidence>
<gene>
    <name evidence="2" type="ORF">AO370_1608</name>
</gene>
<feature type="transmembrane region" description="Helical" evidence="1">
    <location>
        <begin position="7"/>
        <end position="30"/>
    </location>
</feature>
<proteinExistence type="predicted"/>
<evidence type="ECO:0000256" key="1">
    <source>
        <dbReference type="SAM" id="Phobius"/>
    </source>
</evidence>
<dbReference type="Proteomes" id="UP000078295">
    <property type="component" value="Unassembled WGS sequence"/>
</dbReference>
<keyword evidence="1" id="KW-0812">Transmembrane</keyword>
<sequence length="37" mass="4108">MIWLVCGVLFFWMVAIGIWLNIVGLISHGFGLSNGWG</sequence>
<keyword evidence="1" id="KW-1133">Transmembrane helix</keyword>